<evidence type="ECO:0000313" key="1">
    <source>
        <dbReference type="EMBL" id="NGM51722.1"/>
    </source>
</evidence>
<dbReference type="EMBL" id="JAAKGT010000011">
    <property type="protein sequence ID" value="NGM51722.1"/>
    <property type="molecule type" value="Genomic_DNA"/>
</dbReference>
<dbReference type="AlphaFoldDB" id="A0A6G4R1Q6"/>
<dbReference type="InterPro" id="IPR025412">
    <property type="entry name" value="DUF4304"/>
</dbReference>
<dbReference type="Pfam" id="PF14137">
    <property type="entry name" value="DUF4304"/>
    <property type="match status" value="1"/>
</dbReference>
<reference evidence="1" key="1">
    <citation type="submission" date="2020-02" db="EMBL/GenBank/DDBJ databases">
        <authorList>
            <person name="Gao J."/>
            <person name="Sun J."/>
        </authorList>
    </citation>
    <scope>NUCLEOTIDE SEQUENCE</scope>
    <source>
        <strain evidence="1">602-2</strain>
    </source>
</reference>
<protein>
    <submittedName>
        <fullName evidence="1">DUF4304 domain-containing protein</fullName>
    </submittedName>
</protein>
<proteinExistence type="predicted"/>
<comment type="caution">
    <text evidence="1">The sequence shown here is derived from an EMBL/GenBank/DDBJ whole genome shotgun (WGS) entry which is preliminary data.</text>
</comment>
<gene>
    <name evidence="1" type="ORF">G5B46_19085</name>
</gene>
<name>A0A6G4R1Q6_9CAUL</name>
<dbReference type="RefSeq" id="WP_165261467.1">
    <property type="nucleotide sequence ID" value="NZ_JAAKGT010000011.1"/>
</dbReference>
<sequence length="200" mass="21829">METSIREHLAPLLREDGFTGSGRNYRRFVDGLALTVQVQGSTYGDRFAINLGLHPLSLPIEGLKDIRKITDIHCRFGRRLALRGTDQWWRYGKSRASMDAAVAKAARVYVEIGRPAFAALAAPDSPIRIMTAEALATGSYDLRGFAIDKAFAASIFATTRKAEGQDDAARAFARLALQENERTGNGTALGKAEMRAIIDG</sequence>
<organism evidence="1">
    <name type="scientific">Caulobacter sp. 602-2</name>
    <dbReference type="NCBI Taxonomy" id="2710887"/>
    <lineage>
        <taxon>Bacteria</taxon>
        <taxon>Pseudomonadati</taxon>
        <taxon>Pseudomonadota</taxon>
        <taxon>Alphaproteobacteria</taxon>
        <taxon>Caulobacterales</taxon>
        <taxon>Caulobacteraceae</taxon>
        <taxon>Caulobacter</taxon>
    </lineage>
</organism>
<accession>A0A6G4R1Q6</accession>